<feature type="region of interest" description="Disordered" evidence="1">
    <location>
        <begin position="25"/>
        <end position="64"/>
    </location>
</feature>
<accession>A0A1X6ZA48</accession>
<dbReference type="RefSeq" id="WP_085888113.1">
    <property type="nucleotide sequence ID" value="NZ_FWFN01000004.1"/>
</dbReference>
<evidence type="ECO:0000313" key="2">
    <source>
        <dbReference type="EMBL" id="SLN44982.1"/>
    </source>
</evidence>
<dbReference type="EMBL" id="FWFN01000004">
    <property type="protein sequence ID" value="SLN44982.1"/>
    <property type="molecule type" value="Genomic_DNA"/>
</dbReference>
<evidence type="ECO:0000256" key="1">
    <source>
        <dbReference type="SAM" id="MobiDB-lite"/>
    </source>
</evidence>
<dbReference type="Proteomes" id="UP000193963">
    <property type="component" value="Unassembled WGS sequence"/>
</dbReference>
<proteinExistence type="predicted"/>
<dbReference type="AlphaFoldDB" id="A0A1X6ZA48"/>
<reference evidence="3" key="1">
    <citation type="submission" date="2017-03" db="EMBL/GenBank/DDBJ databases">
        <authorList>
            <person name="Rodrigo-Torres L."/>
            <person name="Arahal R.D."/>
            <person name="Lucena T."/>
        </authorList>
    </citation>
    <scope>NUCLEOTIDE SEQUENCE [LARGE SCALE GENOMIC DNA]</scope>
    <source>
        <strain evidence="3">CECT 7751</strain>
    </source>
</reference>
<organism evidence="2 3">
    <name type="scientific">Pseudooceanicola marinus</name>
    <dbReference type="NCBI Taxonomy" id="396013"/>
    <lineage>
        <taxon>Bacteria</taxon>
        <taxon>Pseudomonadati</taxon>
        <taxon>Pseudomonadota</taxon>
        <taxon>Alphaproteobacteria</taxon>
        <taxon>Rhodobacterales</taxon>
        <taxon>Paracoccaceae</taxon>
        <taxon>Pseudooceanicola</taxon>
    </lineage>
</organism>
<evidence type="ECO:0000313" key="3">
    <source>
        <dbReference type="Proteomes" id="UP000193963"/>
    </source>
</evidence>
<sequence length="64" mass="7400">MNADRLIRMLFNRVLRRSVNKGMNAGIDRMAGDSPEGQQRAKQSKKMARQARQAQRVVRKLGRF</sequence>
<name>A0A1X6ZA48_9RHOB</name>
<gene>
    <name evidence="2" type="ORF">PSM7751_02072</name>
</gene>
<protein>
    <submittedName>
        <fullName evidence="2">Uncharacterized protein</fullName>
    </submittedName>
</protein>
<keyword evidence="3" id="KW-1185">Reference proteome</keyword>
<dbReference type="OrthoDB" id="7876804at2"/>